<dbReference type="InterPro" id="IPR010982">
    <property type="entry name" value="Lambda_DNA-bd_dom_sf"/>
</dbReference>
<proteinExistence type="predicted"/>
<dbReference type="SUPFAM" id="SSF47413">
    <property type="entry name" value="lambda repressor-like DNA-binding domains"/>
    <property type="match status" value="1"/>
</dbReference>
<feature type="domain" description="HTH cro/C1-type" evidence="1">
    <location>
        <begin position="17"/>
        <end position="71"/>
    </location>
</feature>
<dbReference type="CDD" id="cd00093">
    <property type="entry name" value="HTH_XRE"/>
    <property type="match status" value="1"/>
</dbReference>
<protein>
    <recommendedName>
        <fullName evidence="1">HTH cro/C1-type domain-containing protein</fullName>
    </recommendedName>
</protein>
<dbReference type="STRING" id="1805146.AUJ27_02050"/>
<evidence type="ECO:0000259" key="1">
    <source>
        <dbReference type="PROSITE" id="PS50943"/>
    </source>
</evidence>
<sequence>MSESIYSKDHQYLIEQLKKARHEARLDQKAVAKLLSKTQSYVSKIESGQRKIDVIQLKKFAYLYKKNINYFIK</sequence>
<dbReference type="EMBL" id="MNUU01000038">
    <property type="protein sequence ID" value="OIO07671.1"/>
    <property type="molecule type" value="Genomic_DNA"/>
</dbReference>
<dbReference type="InterPro" id="IPR001387">
    <property type="entry name" value="Cro/C1-type_HTH"/>
</dbReference>
<dbReference type="SMART" id="SM00530">
    <property type="entry name" value="HTH_XRE"/>
    <property type="match status" value="1"/>
</dbReference>
<comment type="caution">
    <text evidence="2">The sequence shown here is derived from an EMBL/GenBank/DDBJ whole genome shotgun (WGS) entry which is preliminary data.</text>
</comment>
<dbReference type="Proteomes" id="UP000183192">
    <property type="component" value="Unassembled WGS sequence"/>
</dbReference>
<reference evidence="2 3" key="1">
    <citation type="journal article" date="2016" name="Environ. Microbiol.">
        <title>Genomic resolution of a cold subsurface aquifer community provides metabolic insights for novel microbes adapted to high CO concentrations.</title>
        <authorList>
            <person name="Probst A.J."/>
            <person name="Castelle C.J."/>
            <person name="Singh A."/>
            <person name="Brown C.T."/>
            <person name="Anantharaman K."/>
            <person name="Sharon I."/>
            <person name="Hug L.A."/>
            <person name="Burstein D."/>
            <person name="Emerson J.B."/>
            <person name="Thomas B.C."/>
            <person name="Banfield J.F."/>
        </authorList>
    </citation>
    <scope>NUCLEOTIDE SEQUENCE [LARGE SCALE GENOMIC DNA]</scope>
    <source>
        <strain evidence="2">CG1_02_37_44</strain>
    </source>
</reference>
<dbReference type="Gene3D" id="1.10.260.40">
    <property type="entry name" value="lambda repressor-like DNA-binding domains"/>
    <property type="match status" value="1"/>
</dbReference>
<evidence type="ECO:0000313" key="3">
    <source>
        <dbReference type="Proteomes" id="UP000183192"/>
    </source>
</evidence>
<name>A0A1J4TBS6_9BACT</name>
<dbReference type="AlphaFoldDB" id="A0A1J4TBS6"/>
<organism evidence="2 3">
    <name type="scientific">Candidatus Falkowbacteria bacterium CG1_02_37_44</name>
    <dbReference type="NCBI Taxonomy" id="1805146"/>
    <lineage>
        <taxon>Bacteria</taxon>
        <taxon>Candidatus Falkowiibacteriota</taxon>
    </lineage>
</organism>
<accession>A0A1J4TBS6</accession>
<dbReference type="PROSITE" id="PS50943">
    <property type="entry name" value="HTH_CROC1"/>
    <property type="match status" value="1"/>
</dbReference>
<gene>
    <name evidence="2" type="ORF">AUJ27_02050</name>
</gene>
<evidence type="ECO:0000313" key="2">
    <source>
        <dbReference type="EMBL" id="OIO07671.1"/>
    </source>
</evidence>
<dbReference type="Pfam" id="PF01381">
    <property type="entry name" value="HTH_3"/>
    <property type="match status" value="1"/>
</dbReference>
<dbReference type="GO" id="GO:0003677">
    <property type="term" value="F:DNA binding"/>
    <property type="evidence" value="ECO:0007669"/>
    <property type="project" value="InterPro"/>
</dbReference>